<evidence type="ECO:0000256" key="2">
    <source>
        <dbReference type="HAMAP-Rule" id="MF_01477"/>
    </source>
</evidence>
<dbReference type="GO" id="GO:0042256">
    <property type="term" value="P:cytosolic ribosome assembly"/>
    <property type="evidence" value="ECO:0007669"/>
    <property type="project" value="UniProtKB-UniRule"/>
</dbReference>
<dbReference type="EMBL" id="AONB01000016">
    <property type="protein sequence ID" value="EXJ10119.1"/>
    <property type="molecule type" value="Genomic_DNA"/>
</dbReference>
<comment type="caution">
    <text evidence="4">The sequence shown here is derived from an EMBL/GenBank/DDBJ whole genome shotgun (WGS) entry which is preliminary data.</text>
</comment>
<comment type="function">
    <text evidence="2">Functions as a ribosomal silencing factor. Interacts with ribosomal protein uL14 (rplN), blocking formation of intersubunit bridge B8. Prevents association of the 30S and 50S ribosomal subunits and the formation of functional ribosomes, thus repressing translation.</text>
</comment>
<dbReference type="GO" id="GO:0017148">
    <property type="term" value="P:negative regulation of translation"/>
    <property type="evidence" value="ECO:0007669"/>
    <property type="project" value="UniProtKB-UniRule"/>
</dbReference>
<dbReference type="PATRIC" id="fig|1229521.3.peg.2922"/>
<comment type="subcellular location">
    <subcellularLocation>
        <location evidence="2">Cytoplasm</location>
    </subcellularLocation>
</comment>
<accession>W9USP5</accession>
<dbReference type="PANTHER" id="PTHR21043">
    <property type="entry name" value="IOJAP SUPERFAMILY ORTHOLOG"/>
    <property type="match status" value="1"/>
</dbReference>
<dbReference type="Gene3D" id="3.30.460.10">
    <property type="entry name" value="Beta Polymerase, domain 2"/>
    <property type="match status" value="1"/>
</dbReference>
<protein>
    <recommendedName>
        <fullName evidence="2">Ribosomal silencing factor RsfS</fullName>
    </recommendedName>
</protein>
<sequence>MALNEANRLAMQTEQLIKEVQTILEDMKAKDYVLLDVQGKSSVTDYMMIVSGTSKRHVISIANDVMEKIKKAGVKPLGSEGQNSGDWILVDLGDVVVHVMMPDARAFYDLERLWRHTDDEPVTG</sequence>
<dbReference type="Proteomes" id="UP000019464">
    <property type="component" value="Unassembled WGS sequence"/>
</dbReference>
<evidence type="ECO:0000313" key="4">
    <source>
        <dbReference type="EMBL" id="EXJ10119.1"/>
    </source>
</evidence>
<dbReference type="InterPro" id="IPR004394">
    <property type="entry name" value="Iojap/RsfS/C7orf30"/>
</dbReference>
<organism evidence="4 5">
    <name type="scientific">Nitrincola nitratireducens</name>
    <dbReference type="NCBI Taxonomy" id="1229521"/>
    <lineage>
        <taxon>Bacteria</taxon>
        <taxon>Pseudomonadati</taxon>
        <taxon>Pseudomonadota</taxon>
        <taxon>Gammaproteobacteria</taxon>
        <taxon>Oceanospirillales</taxon>
        <taxon>Oceanospirillaceae</taxon>
        <taxon>Nitrincola</taxon>
    </lineage>
</organism>
<reference evidence="4 5" key="2">
    <citation type="journal article" date="2015" name="Syst. Appl. Microbiol.">
        <title>Nitrincola nitratireducens sp. nov. isolated from a haloalkaline crater lake.</title>
        <authorList>
            <person name="Singh A."/>
            <person name="Vaidya B."/>
            <person name="Tanuku N.R."/>
            <person name="Pinnaka A.K."/>
        </authorList>
    </citation>
    <scope>NUCLEOTIDE SEQUENCE [LARGE SCALE GENOMIC DNA]</scope>
    <source>
        <strain evidence="4 5">AK23</strain>
    </source>
</reference>
<keyword evidence="2" id="KW-0963">Cytoplasm</keyword>
<dbReference type="SUPFAM" id="SSF81301">
    <property type="entry name" value="Nucleotidyltransferase"/>
    <property type="match status" value="1"/>
</dbReference>
<name>W9USP5_9GAMM</name>
<dbReference type="GO" id="GO:0090071">
    <property type="term" value="P:negative regulation of ribosome biogenesis"/>
    <property type="evidence" value="ECO:0007669"/>
    <property type="project" value="UniProtKB-UniRule"/>
</dbReference>
<comment type="similarity">
    <text evidence="1 2">Belongs to the Iojap/RsfS family.</text>
</comment>
<proteinExistence type="inferred from homology"/>
<comment type="subunit">
    <text evidence="2">Interacts with ribosomal protein uL14 (rplN).</text>
</comment>
<dbReference type="AlphaFoldDB" id="W9USP5"/>
<keyword evidence="2" id="KW-0678">Repressor</keyword>
<dbReference type="InterPro" id="IPR043519">
    <property type="entry name" value="NT_sf"/>
</dbReference>
<evidence type="ECO:0000256" key="1">
    <source>
        <dbReference type="ARBA" id="ARBA00010574"/>
    </source>
</evidence>
<dbReference type="PANTHER" id="PTHR21043:SF0">
    <property type="entry name" value="MITOCHONDRIAL ASSEMBLY OF RIBOSOMAL LARGE SUBUNIT PROTEIN 1"/>
    <property type="match status" value="1"/>
</dbReference>
<dbReference type="GO" id="GO:0043023">
    <property type="term" value="F:ribosomal large subunit binding"/>
    <property type="evidence" value="ECO:0007669"/>
    <property type="project" value="TreeGrafter"/>
</dbReference>
<keyword evidence="2" id="KW-0810">Translation regulation</keyword>
<evidence type="ECO:0000256" key="3">
    <source>
        <dbReference type="SAM" id="Coils"/>
    </source>
</evidence>
<dbReference type="Pfam" id="PF02410">
    <property type="entry name" value="RsfS"/>
    <property type="match status" value="1"/>
</dbReference>
<reference evidence="5" key="1">
    <citation type="submission" date="2012-11" db="EMBL/GenBank/DDBJ databases">
        <authorList>
            <person name="Singh A."/>
            <person name="Pinnaka A.K."/>
            <person name="Vaidya B."/>
        </authorList>
    </citation>
    <scope>NUCLEOTIDE SEQUENCE [LARGE SCALE GENOMIC DNA]</scope>
    <source>
        <strain evidence="5">AK23</strain>
    </source>
</reference>
<keyword evidence="5" id="KW-1185">Reference proteome</keyword>
<dbReference type="HAMAP" id="MF_01477">
    <property type="entry name" value="Iojap_RsfS"/>
    <property type="match status" value="1"/>
</dbReference>
<keyword evidence="3" id="KW-0175">Coiled coil</keyword>
<dbReference type="GO" id="GO:0005737">
    <property type="term" value="C:cytoplasm"/>
    <property type="evidence" value="ECO:0007669"/>
    <property type="project" value="UniProtKB-SubCell"/>
</dbReference>
<dbReference type="NCBIfam" id="TIGR00090">
    <property type="entry name" value="rsfS_iojap_ybeB"/>
    <property type="match status" value="1"/>
</dbReference>
<dbReference type="STRING" id="1229521.D791_02888"/>
<gene>
    <name evidence="2" type="primary">rsfS</name>
    <name evidence="4" type="ORF">D791_02888</name>
</gene>
<evidence type="ECO:0000313" key="5">
    <source>
        <dbReference type="Proteomes" id="UP000019464"/>
    </source>
</evidence>
<feature type="coiled-coil region" evidence="3">
    <location>
        <begin position="3"/>
        <end position="30"/>
    </location>
</feature>